<feature type="signal peptide" evidence="8">
    <location>
        <begin position="1"/>
        <end position="18"/>
    </location>
</feature>
<keyword evidence="6 10" id="KW-0378">Hydrolase</keyword>
<proteinExistence type="inferred from homology"/>
<evidence type="ECO:0000256" key="2">
    <source>
        <dbReference type="ARBA" id="ARBA00004834"/>
    </source>
</evidence>
<name>A0A0H2RK45_9AGAM</name>
<comment type="pathway">
    <text evidence="2">Glycan metabolism; L-arabinan degradation.</text>
</comment>
<comment type="similarity">
    <text evidence="3">Belongs to the glycosyl hydrolase 51 family.</text>
</comment>
<dbReference type="Gene3D" id="3.20.20.80">
    <property type="entry name" value="Glycosidases"/>
    <property type="match status" value="1"/>
</dbReference>
<dbReference type="InterPro" id="IPR013780">
    <property type="entry name" value="Glyco_hydro_b"/>
</dbReference>
<keyword evidence="5 8" id="KW-0732">Signal</keyword>
<comment type="catalytic activity">
    <reaction evidence="1">
        <text>Hydrolysis of terminal non-reducing alpha-L-arabinofuranoside residues in alpha-L-arabinosides.</text>
        <dbReference type="EC" id="3.2.1.55"/>
    </reaction>
</comment>
<dbReference type="SMART" id="SM00813">
    <property type="entry name" value="Alpha-L-AF_C"/>
    <property type="match status" value="1"/>
</dbReference>
<dbReference type="AlphaFoldDB" id="A0A0H2RK45"/>
<dbReference type="Pfam" id="PF22848">
    <property type="entry name" value="ASD1_dom"/>
    <property type="match status" value="1"/>
</dbReference>
<dbReference type="OrthoDB" id="406864at2759"/>
<evidence type="ECO:0000256" key="3">
    <source>
        <dbReference type="ARBA" id="ARBA00007186"/>
    </source>
</evidence>
<dbReference type="UniPathway" id="UPA00667"/>
<sequence>MRALLPLVVSTLAITAMAASFTVTVNGTSSHAIPSTLYGFMFESGDGGLYAELLQNRAFQQVTAGTSSALKAWSAVNGAEISVVSNTSPLSSALPNSLQVTIPSNPSGAVGVANTGYSGINVQQSWAYNASFFFKFPAGSTFVGQLTASLVGSDGTTLASSSISVTGAQKTQWTEFAATLKPSKTASNVNNKFVVTLNGGSSSGGQTAFFSMFSLFPPTFKGRANGMRMDLAQAIADMNPGFWRFPGGNNLGASIADRWIWNNTVGPLQERPGRQGDWGYVNTDGLGLKEYLDFIEDVGMQPIMAVWSGFSFAGPVSSTAIQPFIQEAIDQINFVIGDPSQSAAAALRASLGHPEPYELNYVEIGNEDFADNSGSYASYRWKDFVTTLSTTFPQLNFIATSFVNDPVLSPKTKFWDAHDYNTPSWFFENAFRFDSFARDGTKYFEGEYAAINTDASNLFGNGPTRFSFPQMQGSTGEAAYMTGLERNADIVFAASYAPMLQNVNNFQWTPNLISFDAANVYLSSSYYVQKMFSLAKGTLYLPSTLPSSTGSVHWSVTRSSSSGGQVFIKIANAGSSAATINISLPFAVSTTGSVQVLSGAMTASNTPTAPQTVVPKSQSFTASQSFSFNAAAFSVNVLTLQAS</sequence>
<dbReference type="GO" id="GO:0046556">
    <property type="term" value="F:alpha-L-arabinofuranosidase activity"/>
    <property type="evidence" value="ECO:0007669"/>
    <property type="project" value="UniProtKB-EC"/>
</dbReference>
<dbReference type="InParanoid" id="A0A0H2RK45"/>
<evidence type="ECO:0000256" key="8">
    <source>
        <dbReference type="SAM" id="SignalP"/>
    </source>
</evidence>
<evidence type="ECO:0000256" key="5">
    <source>
        <dbReference type="ARBA" id="ARBA00022729"/>
    </source>
</evidence>
<evidence type="ECO:0000256" key="7">
    <source>
        <dbReference type="ARBA" id="ARBA00023180"/>
    </source>
</evidence>
<protein>
    <recommendedName>
        <fullName evidence="4">non-reducing end alpha-L-arabinofuranosidase</fullName>
        <ecNumber evidence="4">3.2.1.55</ecNumber>
    </recommendedName>
</protein>
<dbReference type="EMBL" id="KQ085981">
    <property type="protein sequence ID" value="KLO12264.1"/>
    <property type="molecule type" value="Genomic_DNA"/>
</dbReference>
<accession>A0A0H2RK45</accession>
<reference evidence="10 11" key="1">
    <citation type="submission" date="2015-04" db="EMBL/GenBank/DDBJ databases">
        <title>Complete genome sequence of Schizopora paradoxa KUC8140, a cosmopolitan wood degrader in East Asia.</title>
        <authorList>
            <consortium name="DOE Joint Genome Institute"/>
            <person name="Min B."/>
            <person name="Park H."/>
            <person name="Jang Y."/>
            <person name="Kim J.-J."/>
            <person name="Kim K.H."/>
            <person name="Pangilinan J."/>
            <person name="Lipzen A."/>
            <person name="Riley R."/>
            <person name="Grigoriev I.V."/>
            <person name="Spatafora J.W."/>
            <person name="Choi I.-G."/>
        </authorList>
    </citation>
    <scope>NUCLEOTIDE SEQUENCE [LARGE SCALE GENOMIC DNA]</scope>
    <source>
        <strain evidence="10 11">KUC8140</strain>
    </source>
</reference>
<dbReference type="SUPFAM" id="SSF51445">
    <property type="entry name" value="(Trans)glycosidases"/>
    <property type="match status" value="1"/>
</dbReference>
<dbReference type="STRING" id="27342.A0A0H2RK45"/>
<dbReference type="InterPro" id="IPR051563">
    <property type="entry name" value="Glycosyl_Hydrolase_51"/>
</dbReference>
<dbReference type="GO" id="GO:0031222">
    <property type="term" value="P:arabinan catabolic process"/>
    <property type="evidence" value="ECO:0007669"/>
    <property type="project" value="UniProtKB-UniPathway"/>
</dbReference>
<keyword evidence="7" id="KW-0325">Glycoprotein</keyword>
<evidence type="ECO:0000256" key="6">
    <source>
        <dbReference type="ARBA" id="ARBA00022801"/>
    </source>
</evidence>
<evidence type="ECO:0000313" key="10">
    <source>
        <dbReference type="EMBL" id="KLO12264.1"/>
    </source>
</evidence>
<evidence type="ECO:0000313" key="11">
    <source>
        <dbReference type="Proteomes" id="UP000053477"/>
    </source>
</evidence>
<dbReference type="EC" id="3.2.1.55" evidence="4"/>
<dbReference type="GO" id="GO:0046373">
    <property type="term" value="P:L-arabinose metabolic process"/>
    <property type="evidence" value="ECO:0007669"/>
    <property type="project" value="InterPro"/>
</dbReference>
<dbReference type="InterPro" id="IPR017853">
    <property type="entry name" value="GH"/>
</dbReference>
<evidence type="ECO:0000256" key="1">
    <source>
        <dbReference type="ARBA" id="ARBA00001462"/>
    </source>
</evidence>
<evidence type="ECO:0000259" key="9">
    <source>
        <dbReference type="SMART" id="SM00813"/>
    </source>
</evidence>
<dbReference type="Gene3D" id="2.60.120.260">
    <property type="entry name" value="Galactose-binding domain-like"/>
    <property type="match status" value="1"/>
</dbReference>
<evidence type="ECO:0000256" key="4">
    <source>
        <dbReference type="ARBA" id="ARBA00012670"/>
    </source>
</evidence>
<dbReference type="Pfam" id="PF06964">
    <property type="entry name" value="Alpha-L-AF_C"/>
    <property type="match status" value="1"/>
</dbReference>
<dbReference type="InterPro" id="IPR010720">
    <property type="entry name" value="Alpha-L-AF_C"/>
</dbReference>
<dbReference type="PANTHER" id="PTHR31776">
    <property type="entry name" value="ALPHA-L-ARABINOFURANOSIDASE 1"/>
    <property type="match status" value="1"/>
</dbReference>
<dbReference type="InterPro" id="IPR055235">
    <property type="entry name" value="ASD1_cat"/>
</dbReference>
<feature type="domain" description="Alpha-L-arabinofuranosidase C-terminal" evidence="9">
    <location>
        <begin position="446"/>
        <end position="634"/>
    </location>
</feature>
<gene>
    <name evidence="10" type="ORF">SCHPADRAFT_905275</name>
</gene>
<keyword evidence="11" id="KW-1185">Reference proteome</keyword>
<dbReference type="Gene3D" id="2.60.40.1180">
    <property type="entry name" value="Golgi alpha-mannosidase II"/>
    <property type="match status" value="1"/>
</dbReference>
<feature type="chain" id="PRO_5005201981" description="non-reducing end alpha-L-arabinofuranosidase" evidence="8">
    <location>
        <begin position="19"/>
        <end position="643"/>
    </location>
</feature>
<organism evidence="10 11">
    <name type="scientific">Schizopora paradoxa</name>
    <dbReference type="NCBI Taxonomy" id="27342"/>
    <lineage>
        <taxon>Eukaryota</taxon>
        <taxon>Fungi</taxon>
        <taxon>Dikarya</taxon>
        <taxon>Basidiomycota</taxon>
        <taxon>Agaricomycotina</taxon>
        <taxon>Agaricomycetes</taxon>
        <taxon>Hymenochaetales</taxon>
        <taxon>Schizoporaceae</taxon>
        <taxon>Schizopora</taxon>
    </lineage>
</organism>
<dbReference type="Proteomes" id="UP000053477">
    <property type="component" value="Unassembled WGS sequence"/>
</dbReference>
<dbReference type="PANTHER" id="PTHR31776:SF0">
    <property type="entry name" value="ALPHA-L-ARABINOFURANOSIDASE 1"/>
    <property type="match status" value="1"/>
</dbReference>